<dbReference type="InterPro" id="IPR000760">
    <property type="entry name" value="Inositol_monophosphatase-like"/>
</dbReference>
<evidence type="ECO:0000259" key="7">
    <source>
        <dbReference type="Pfam" id="PF25372"/>
    </source>
</evidence>
<evidence type="ECO:0000313" key="8">
    <source>
        <dbReference type="EMBL" id="PWA72073.1"/>
    </source>
</evidence>
<keyword evidence="3 6" id="KW-0479">Metal-binding</keyword>
<dbReference type="PANTHER" id="PTHR43200:SF4">
    <property type="entry name" value="PAP-SPECIFIC PHOSPHATASE, MITOCHONDRIAL-RELATED"/>
    <property type="match status" value="1"/>
</dbReference>
<dbReference type="STRING" id="35608.A0A2U1NEZ0"/>
<dbReference type="GO" id="GO:0008441">
    <property type="term" value="F:3'(2'),5'-bisphosphate nucleotidase activity"/>
    <property type="evidence" value="ECO:0007669"/>
    <property type="project" value="TreeGrafter"/>
</dbReference>
<protein>
    <submittedName>
        <fullName evidence="8">Inositol monophosphatase family protein</fullName>
    </submittedName>
</protein>
<accession>A0A2U1NEZ0</accession>
<evidence type="ECO:0000256" key="1">
    <source>
        <dbReference type="ARBA" id="ARBA00001946"/>
    </source>
</evidence>
<feature type="binding site" evidence="6">
    <location>
        <position position="474"/>
    </location>
    <ligand>
        <name>Mg(2+)</name>
        <dbReference type="ChEBI" id="CHEBI:18420"/>
        <label>1</label>
        <note>catalytic</note>
    </ligand>
</feature>
<evidence type="ECO:0000256" key="2">
    <source>
        <dbReference type="ARBA" id="ARBA00009759"/>
    </source>
</evidence>
<feature type="binding site" evidence="6">
    <location>
        <position position="418"/>
    </location>
    <ligand>
        <name>Mg(2+)</name>
        <dbReference type="ChEBI" id="CHEBI:18420"/>
        <label>1</label>
        <note>catalytic</note>
    </ligand>
</feature>
<evidence type="ECO:0000256" key="3">
    <source>
        <dbReference type="ARBA" id="ARBA00022723"/>
    </source>
</evidence>
<reference evidence="8 9" key="1">
    <citation type="journal article" date="2018" name="Mol. Plant">
        <title>The genome of Artemisia annua provides insight into the evolution of Asteraceae family and artemisinin biosynthesis.</title>
        <authorList>
            <person name="Shen Q."/>
            <person name="Zhang L."/>
            <person name="Liao Z."/>
            <person name="Wang S."/>
            <person name="Yan T."/>
            <person name="Shi P."/>
            <person name="Liu M."/>
            <person name="Fu X."/>
            <person name="Pan Q."/>
            <person name="Wang Y."/>
            <person name="Lv Z."/>
            <person name="Lu X."/>
            <person name="Zhang F."/>
            <person name="Jiang W."/>
            <person name="Ma Y."/>
            <person name="Chen M."/>
            <person name="Hao X."/>
            <person name="Li L."/>
            <person name="Tang Y."/>
            <person name="Lv G."/>
            <person name="Zhou Y."/>
            <person name="Sun X."/>
            <person name="Brodelius P.E."/>
            <person name="Rose J.K.C."/>
            <person name="Tang K."/>
        </authorList>
    </citation>
    <scope>NUCLEOTIDE SEQUENCE [LARGE SCALE GENOMIC DNA]</scope>
    <source>
        <strain evidence="9">cv. Huhao1</strain>
        <tissue evidence="8">Leaf</tissue>
    </source>
</reference>
<feature type="binding site" evidence="6">
    <location>
        <position position="476"/>
    </location>
    <ligand>
        <name>Mg(2+)</name>
        <dbReference type="ChEBI" id="CHEBI:18420"/>
        <label>1</label>
        <note>catalytic</note>
    </ligand>
</feature>
<dbReference type="Pfam" id="PF00459">
    <property type="entry name" value="Inositol_P"/>
    <property type="match status" value="1"/>
</dbReference>
<comment type="caution">
    <text evidence="8">The sequence shown here is derived from an EMBL/GenBank/DDBJ whole genome shotgun (WGS) entry which is preliminary data.</text>
</comment>
<sequence length="714" mass="77530">MFFVIGFTGHLCTKQVKFRTNVTLVFYSFPKGCYVGDQGLVAIGKCCRQLEILNLRFCEGLTDTGLVELALGCGKTLKWLGVASCAKITDVSLEAVGSHCSSLQTLSLDSEFVHNKGVLAVAKGCSHLKNLSLQCINVTDEALTAVGVFCLALESLALYSFQRFTDMSLCAIAGCSELAHLKVNGCHNIGTYGLESIGRSCMRLTELALLYCQKVGDQALSEVGKGCCGNLKRHHMRRCYEVGTRGIVAVGNNCKYLTDLSIRFCDRNASQDPFPLAAVCGNVWRNTEGQLSVLKYVVSAPPEVFTFAHCKRQLANVDAVNSHKFNLPSLPIRRLTIRSCLPVPAQNAKYSQELRAAVDAVERACRLCVDVKRTLFTSDGKILEKNDQTPVTIADFGVQALISLELGNLFPSIPLVAEEDSAFIRSANLVDSVVNVVTDKTSSRDKTLTQDDVLEAIDRGGTFGPKPATYWVLDPIDGTRGFVKGSEALYVVGLSLVVEGEIVLGVMGCPNWRGDKSNQPPSNTHKLEKDIFGSGIIMVAHVGCGTWSKGLPDLRNSNVQEPINWDRCLVDSYTLVHKGRYCISESQTWESIPLASLFGSTTDVDNVSDDEVLLLPACCGSLCKYLMVASGRASVFIQRARAERVVKVWDHAVGVICVQEAGGKVTDWNGDQLDLAADQAERKSLFPPGGILVSNSSLHEEILKIIAFKSSVIS</sequence>
<dbReference type="CDD" id="cd01517">
    <property type="entry name" value="PAP_phosphatase"/>
    <property type="match status" value="1"/>
</dbReference>
<dbReference type="FunFam" id="3.30.540.10:FF:000022">
    <property type="entry name" value="Putative PAP-specific phosphatase, mitochondrial"/>
    <property type="match status" value="1"/>
</dbReference>
<keyword evidence="4" id="KW-0378">Hydrolase</keyword>
<dbReference type="Gene3D" id="3.30.540.10">
    <property type="entry name" value="Fructose-1,6-Bisphosphatase, subunit A, domain 1"/>
    <property type="match status" value="1"/>
</dbReference>
<keyword evidence="9" id="KW-1185">Reference proteome</keyword>
<comment type="similarity">
    <text evidence="2">Belongs to the inositol monophosphatase superfamily.</text>
</comment>
<gene>
    <name evidence="8" type="ORF">CTI12_AA276170</name>
</gene>
<evidence type="ECO:0000256" key="6">
    <source>
        <dbReference type="PIRSR" id="PIRSR600760-2"/>
    </source>
</evidence>
<dbReference type="SMART" id="SM00367">
    <property type="entry name" value="LRR_CC"/>
    <property type="match status" value="8"/>
</dbReference>
<dbReference type="Gene3D" id="3.40.190.80">
    <property type="match status" value="1"/>
</dbReference>
<dbReference type="InterPro" id="IPR051090">
    <property type="entry name" value="Inositol_monoP_superfamily"/>
</dbReference>
<dbReference type="PROSITE" id="PS00629">
    <property type="entry name" value="IMP_1"/>
    <property type="match status" value="1"/>
</dbReference>
<dbReference type="PANTHER" id="PTHR43200">
    <property type="entry name" value="PHOSPHATASE"/>
    <property type="match status" value="1"/>
</dbReference>
<evidence type="ECO:0000256" key="4">
    <source>
        <dbReference type="ARBA" id="ARBA00022801"/>
    </source>
</evidence>
<dbReference type="AlphaFoldDB" id="A0A2U1NEZ0"/>
<dbReference type="OrthoDB" id="411145at2759"/>
<dbReference type="Pfam" id="PF25372">
    <property type="entry name" value="DUF7885"/>
    <property type="match status" value="1"/>
</dbReference>
<dbReference type="Gene3D" id="3.80.10.10">
    <property type="entry name" value="Ribonuclease Inhibitor"/>
    <property type="match status" value="2"/>
</dbReference>
<evidence type="ECO:0000256" key="5">
    <source>
        <dbReference type="ARBA" id="ARBA00022842"/>
    </source>
</evidence>
<dbReference type="InterPro" id="IPR032675">
    <property type="entry name" value="LRR_dom_sf"/>
</dbReference>
<dbReference type="Proteomes" id="UP000245207">
    <property type="component" value="Unassembled WGS sequence"/>
</dbReference>
<dbReference type="EMBL" id="PKPP01002971">
    <property type="protein sequence ID" value="PWA72073.1"/>
    <property type="molecule type" value="Genomic_DNA"/>
</dbReference>
<organism evidence="8 9">
    <name type="scientific">Artemisia annua</name>
    <name type="common">Sweet wormwood</name>
    <dbReference type="NCBI Taxonomy" id="35608"/>
    <lineage>
        <taxon>Eukaryota</taxon>
        <taxon>Viridiplantae</taxon>
        <taxon>Streptophyta</taxon>
        <taxon>Embryophyta</taxon>
        <taxon>Tracheophyta</taxon>
        <taxon>Spermatophyta</taxon>
        <taxon>Magnoliopsida</taxon>
        <taxon>eudicotyledons</taxon>
        <taxon>Gunneridae</taxon>
        <taxon>Pentapetalae</taxon>
        <taxon>asterids</taxon>
        <taxon>campanulids</taxon>
        <taxon>Asterales</taxon>
        <taxon>Asteraceae</taxon>
        <taxon>Asteroideae</taxon>
        <taxon>Anthemideae</taxon>
        <taxon>Artemisiinae</taxon>
        <taxon>Artemisia</taxon>
    </lineage>
</organism>
<dbReference type="InterPro" id="IPR020583">
    <property type="entry name" value="Inositol_monoP_metal-BS"/>
</dbReference>
<keyword evidence="5 6" id="KW-0460">Magnesium</keyword>
<feature type="binding site" evidence="6">
    <location>
        <position position="650"/>
    </location>
    <ligand>
        <name>Mg(2+)</name>
        <dbReference type="ChEBI" id="CHEBI:18420"/>
        <label>1</label>
        <note>catalytic</note>
    </ligand>
</feature>
<dbReference type="GO" id="GO:0046872">
    <property type="term" value="F:metal ion binding"/>
    <property type="evidence" value="ECO:0007669"/>
    <property type="project" value="UniProtKB-KW"/>
</dbReference>
<name>A0A2U1NEZ0_ARTAN</name>
<dbReference type="InterPro" id="IPR057207">
    <property type="entry name" value="FBXL15_LRR"/>
</dbReference>
<proteinExistence type="inferred from homology"/>
<dbReference type="SUPFAM" id="SSF56655">
    <property type="entry name" value="Carbohydrate phosphatase"/>
    <property type="match status" value="1"/>
</dbReference>
<dbReference type="SUPFAM" id="SSF52047">
    <property type="entry name" value="RNI-like"/>
    <property type="match status" value="1"/>
</dbReference>
<feature type="domain" description="F-box/LRR-repeat protein 15-like leucin rich repeat" evidence="7">
    <location>
        <begin position="114"/>
        <end position="250"/>
    </location>
</feature>
<evidence type="ECO:0000313" key="9">
    <source>
        <dbReference type="Proteomes" id="UP000245207"/>
    </source>
</evidence>
<comment type="cofactor">
    <cofactor evidence="1 6">
        <name>Mg(2+)</name>
        <dbReference type="ChEBI" id="CHEBI:18420"/>
    </cofactor>
</comment>
<dbReference type="GO" id="GO:0000103">
    <property type="term" value="P:sulfate assimilation"/>
    <property type="evidence" value="ECO:0007669"/>
    <property type="project" value="TreeGrafter"/>
</dbReference>
<dbReference type="PRINTS" id="PR00377">
    <property type="entry name" value="IMPHPHTASES"/>
</dbReference>
<dbReference type="InterPro" id="IPR006553">
    <property type="entry name" value="Leu-rich_rpt_Cys-con_subtyp"/>
</dbReference>
<feature type="binding site" evidence="6">
    <location>
        <position position="477"/>
    </location>
    <ligand>
        <name>Mg(2+)</name>
        <dbReference type="ChEBI" id="CHEBI:18420"/>
        <label>1</label>
        <note>catalytic</note>
    </ligand>
</feature>